<dbReference type="GO" id="GO:1901982">
    <property type="term" value="F:maltose binding"/>
    <property type="evidence" value="ECO:0007669"/>
    <property type="project" value="TreeGrafter"/>
</dbReference>
<dbReference type="GO" id="GO:0015768">
    <property type="term" value="P:maltose transport"/>
    <property type="evidence" value="ECO:0007669"/>
    <property type="project" value="TreeGrafter"/>
</dbReference>
<keyword evidence="3" id="KW-0732">Signal</keyword>
<evidence type="ECO:0000256" key="3">
    <source>
        <dbReference type="ARBA" id="ARBA00022729"/>
    </source>
</evidence>
<keyword evidence="5" id="KW-1185">Reference proteome</keyword>
<evidence type="ECO:0000256" key="2">
    <source>
        <dbReference type="ARBA" id="ARBA00022448"/>
    </source>
</evidence>
<protein>
    <submittedName>
        <fullName evidence="4">ABC transporter substrate-binding protein</fullName>
    </submittedName>
</protein>
<dbReference type="KEGG" id="sbat:G4Z16_09505"/>
<dbReference type="Pfam" id="PF13416">
    <property type="entry name" value="SBP_bac_8"/>
    <property type="match status" value="1"/>
</dbReference>
<evidence type="ECO:0000256" key="1">
    <source>
        <dbReference type="ARBA" id="ARBA00008520"/>
    </source>
</evidence>
<accession>A0A7T1WT96</accession>
<sequence length="452" mass="48984">MRNHIPDGLFRRAVPRRPLRRTGIVLVTGLALSLSACTGQGASGSGSEEADSSNGKATLTFWNGLTGGDRKTVDKLIGEFNGSQKKVKVKSVPMPWDVFYQKLLTSVSSGSGPDIVAMDAGQMPKYADKGVLQPLDDFYSSKKHMDTSKLVPAAVSSSKFDGKNYGVPLNMATLMLFWNKTMFKEAKLDPEKPPKTWGELAEMTPKLSKDTDGDGKIDQYALALADSATVPMYPILIWQGGSDLVSKDGKKATLDDPKTLKTLKYWVKQVRSEHVSPVGLNGAKADKLFQTEKAAMEIVGPWATTPFTEAGVKYGVTRPFKGPEGQQTFSSVTSFGVSAKASSQKKAAAYEFFSFWNSKKSQVTFSEGTGFPPDRTDISAAELKANPYAGKFGAPEVLDSARPHLPGLVSGPTITDQIFYPALQRALDGKDDVESVFKKADKQVQAQLDKQK</sequence>
<dbReference type="PANTHER" id="PTHR30061:SF50">
    <property type="entry name" value="MALTOSE_MALTODEXTRIN-BINDING PERIPLASMIC PROTEIN"/>
    <property type="match status" value="1"/>
</dbReference>
<dbReference type="Gene3D" id="3.40.190.10">
    <property type="entry name" value="Periplasmic binding protein-like II"/>
    <property type="match status" value="1"/>
</dbReference>
<dbReference type="RefSeq" id="WP_197350424.1">
    <property type="nucleotide sequence ID" value="NZ_CP048882.1"/>
</dbReference>
<dbReference type="AlphaFoldDB" id="A0A7T1WT96"/>
<evidence type="ECO:0000313" key="4">
    <source>
        <dbReference type="EMBL" id="QPP06595.1"/>
    </source>
</evidence>
<dbReference type="PANTHER" id="PTHR30061">
    <property type="entry name" value="MALTOSE-BINDING PERIPLASMIC PROTEIN"/>
    <property type="match status" value="1"/>
</dbReference>
<gene>
    <name evidence="4" type="ORF">G4Z16_09505</name>
</gene>
<proteinExistence type="inferred from homology"/>
<organism evidence="4 5">
    <name type="scientific">Streptomyces bathyalis</name>
    <dbReference type="NCBI Taxonomy" id="2710756"/>
    <lineage>
        <taxon>Bacteria</taxon>
        <taxon>Bacillati</taxon>
        <taxon>Actinomycetota</taxon>
        <taxon>Actinomycetes</taxon>
        <taxon>Kitasatosporales</taxon>
        <taxon>Streptomycetaceae</taxon>
        <taxon>Streptomyces</taxon>
    </lineage>
</organism>
<dbReference type="InterPro" id="IPR006059">
    <property type="entry name" value="SBP"/>
</dbReference>
<evidence type="ECO:0000313" key="5">
    <source>
        <dbReference type="Proteomes" id="UP000595046"/>
    </source>
</evidence>
<dbReference type="CDD" id="cd14748">
    <property type="entry name" value="PBP2_UgpB"/>
    <property type="match status" value="1"/>
</dbReference>
<dbReference type="EMBL" id="CP048882">
    <property type="protein sequence ID" value="QPP06595.1"/>
    <property type="molecule type" value="Genomic_DNA"/>
</dbReference>
<dbReference type="GO" id="GO:0055052">
    <property type="term" value="C:ATP-binding cassette (ABC) transporter complex, substrate-binding subunit-containing"/>
    <property type="evidence" value="ECO:0007669"/>
    <property type="project" value="TreeGrafter"/>
</dbReference>
<name>A0A7T1WT96_9ACTN</name>
<keyword evidence="2" id="KW-0813">Transport</keyword>
<dbReference type="SUPFAM" id="SSF53850">
    <property type="entry name" value="Periplasmic binding protein-like II"/>
    <property type="match status" value="1"/>
</dbReference>
<dbReference type="GO" id="GO:0042956">
    <property type="term" value="P:maltodextrin transmembrane transport"/>
    <property type="evidence" value="ECO:0007669"/>
    <property type="project" value="TreeGrafter"/>
</dbReference>
<comment type="similarity">
    <text evidence="1">Belongs to the bacterial solute-binding protein 1 family.</text>
</comment>
<dbReference type="Proteomes" id="UP000595046">
    <property type="component" value="Chromosome"/>
</dbReference>
<reference evidence="5" key="1">
    <citation type="submission" date="2020-02" db="EMBL/GenBank/DDBJ databases">
        <title>Streptomyces sp. ASO4wet.</title>
        <authorList>
            <person name="Risdian C."/>
            <person name="Landwehr W."/>
            <person name="Schupp P."/>
            <person name="Wink J."/>
        </authorList>
    </citation>
    <scope>NUCLEOTIDE SEQUENCE [LARGE SCALE GENOMIC DNA]</scope>
    <source>
        <strain evidence="5">ASO4wet</strain>
    </source>
</reference>